<name>G0NTR9_CAEBE</name>
<dbReference type="EMBL" id="GL379945">
    <property type="protein sequence ID" value="EGT37335.1"/>
    <property type="molecule type" value="Genomic_DNA"/>
</dbReference>
<dbReference type="InParanoid" id="G0NTR9"/>
<dbReference type="Proteomes" id="UP000008068">
    <property type="component" value="Unassembled WGS sequence"/>
</dbReference>
<organism evidence="3">
    <name type="scientific">Caenorhabditis brenneri</name>
    <name type="common">Nematode worm</name>
    <dbReference type="NCBI Taxonomy" id="135651"/>
    <lineage>
        <taxon>Eukaryota</taxon>
        <taxon>Metazoa</taxon>
        <taxon>Ecdysozoa</taxon>
        <taxon>Nematoda</taxon>
        <taxon>Chromadorea</taxon>
        <taxon>Rhabditida</taxon>
        <taxon>Rhabditina</taxon>
        <taxon>Rhabditomorpha</taxon>
        <taxon>Rhabditoidea</taxon>
        <taxon>Rhabditidae</taxon>
        <taxon>Peloderinae</taxon>
        <taxon>Caenorhabditis</taxon>
    </lineage>
</organism>
<sequence length="427" mass="49100">MKFLLMPYLVQKAVLERMGLLELFDVTRLSKRMRNKVKNDVRIRNVDFDVHIGNDVTFFFVTTEDRTHIGTFNVETIPLEDLPESTDRNIGDLNIDHPPLSICPCIKKVPSLGSEIYKRFDFTRLSKRMRNKVKNDVWIRKVELAVFIDNDVTFYFTTTEDGASVCTFNVEPLSELPPLEDRPELIDRNIGGELSRVASALWETGDGGPWMSFHLNDYLQGARTLYEELVEIFSVSAIRGTLNLELAGNDYRPAVNLFNELRPRWILVEGENVDFEAYMWTLEHLSSSKQLGYEVKPTEYLDLGMPALDHEEVIIQHGFWVRPQHLEVLSAVKSIEFEDSSFTGNEINEFLLRLKSGSYPNLESACFYLRGNFGDQVVLDGLNAIEKDEFDYIIEFDNGDSCEFAFTVDESGQGIEIKIKRMKNENQ</sequence>
<dbReference type="PROSITE" id="PS50181">
    <property type="entry name" value="FBOX"/>
    <property type="match status" value="1"/>
</dbReference>
<evidence type="ECO:0000313" key="3">
    <source>
        <dbReference type="Proteomes" id="UP000008068"/>
    </source>
</evidence>
<dbReference type="PANTHER" id="PTHR21503">
    <property type="entry name" value="F-BOX-CONTAINING HYPOTHETICAL PROTEIN C.ELEGANS"/>
    <property type="match status" value="1"/>
</dbReference>
<gene>
    <name evidence="2" type="ORF">CAEBREN_00962</name>
</gene>
<accession>G0NTR9</accession>
<protein>
    <recommendedName>
        <fullName evidence="1">F-box domain-containing protein</fullName>
    </recommendedName>
</protein>
<dbReference type="AlphaFoldDB" id="G0NTR9"/>
<proteinExistence type="predicted"/>
<dbReference type="PANTHER" id="PTHR21503:SF8">
    <property type="entry name" value="F-BOX ASSOCIATED DOMAIN-CONTAINING PROTEIN-RELATED"/>
    <property type="match status" value="1"/>
</dbReference>
<feature type="domain" description="F-box" evidence="1">
    <location>
        <begin position="1"/>
        <end position="46"/>
    </location>
</feature>
<dbReference type="InterPro" id="IPR001810">
    <property type="entry name" value="F-box_dom"/>
</dbReference>
<reference evidence="3" key="1">
    <citation type="submission" date="2011-07" db="EMBL/GenBank/DDBJ databases">
        <authorList>
            <consortium name="Caenorhabditis brenneri Sequencing and Analysis Consortium"/>
            <person name="Wilson R.K."/>
        </authorList>
    </citation>
    <scope>NUCLEOTIDE SEQUENCE [LARGE SCALE GENOMIC DNA]</scope>
    <source>
        <strain evidence="3">PB2801</strain>
    </source>
</reference>
<evidence type="ECO:0000259" key="1">
    <source>
        <dbReference type="PROSITE" id="PS50181"/>
    </source>
</evidence>
<dbReference type="HOGENOM" id="CLU_052877_0_0_1"/>
<evidence type="ECO:0000313" key="2">
    <source>
        <dbReference type="EMBL" id="EGT37335.1"/>
    </source>
</evidence>
<keyword evidence="3" id="KW-1185">Reference proteome</keyword>